<dbReference type="VEuPathDB" id="FungiDB:G647_05031"/>
<evidence type="ECO:0000313" key="3">
    <source>
        <dbReference type="Proteomes" id="UP000094526"/>
    </source>
</evidence>
<organism evidence="2 3">
    <name type="scientific">Cladophialophora carrionii</name>
    <dbReference type="NCBI Taxonomy" id="86049"/>
    <lineage>
        <taxon>Eukaryota</taxon>
        <taxon>Fungi</taxon>
        <taxon>Dikarya</taxon>
        <taxon>Ascomycota</taxon>
        <taxon>Pezizomycotina</taxon>
        <taxon>Eurotiomycetes</taxon>
        <taxon>Chaetothyriomycetidae</taxon>
        <taxon>Chaetothyriales</taxon>
        <taxon>Herpotrichiellaceae</taxon>
        <taxon>Cladophialophora</taxon>
    </lineage>
</organism>
<evidence type="ECO:0008006" key="4">
    <source>
        <dbReference type="Google" id="ProtNLM"/>
    </source>
</evidence>
<feature type="transmembrane region" description="Helical" evidence="1">
    <location>
        <begin position="848"/>
        <end position="869"/>
    </location>
</feature>
<sequence>MSIFLDMILPEPFNTDLMDHLPIPADRQRPSRRVVAFAFFDVPFLGEVGEAGEDFYTYAVAHKIVNNDSDHSLNLDELEDREDVDLYFARVQAWLYFGLICDTFGSSAKLQDFIVVNASTGDRIINSAKLKDLMAEWHSRVSKMSKQARTADAERIKQSTTAGWRFCDRADHYGVSLKEQHMLVLSSIRILISSIWGMLGASDVRAGNLNEDYRISIDVIKWPRLPASYRPLAVLMAEYGWCPHEILRLLGTYHLTTVWTMTCLLRRIPAQLDHERCAGAVKCIARDVDPDDHQANHVTNNCNCEAVGPDIEQVKTILRGGGIPLIRCKISEDGRPSFKVVSAKGVRRHIAFSHVWADGMVIPKQNKIFRCQFLKLASYLEKARVDVQTERLFAFLPLAPFLARHVFKGSQSFDIWLDIFCIPSILHADSQELRKQAIARIYYVFAAAEAVLIVDKSLTDVTDTDMPTTEVMARVASSGWMTRCWTFSEMSLAQKSVALFCVGDRVIRYGDFQEDDKVFKGLDIPSRSLFHNLGHSAFVPFNIAWIASQAVVSEYVAFALTWNSLSARSTSWPEDVWGIMATLLGYSGKEIMTLQERDRLPAMMKELPNIPASFLFRHLPRSASAPAQMRWIPTRVQGIIRDADGTFAFTDDGIVFPRTLNLKFLLSCTTTVPPSFSFEFRHEDLSARPDLLQVMFQISLHDHDAVVQHAGSNAQICILLPRNEYQSGDSETAYISGIGCVLLVTTIRADSTVETEFLSSLSYRSGIEKQTHHLQARLAGPNVVLRCDREQWYHAKLRRKKHTLAPWTFSRILYFGVPAVLVFVMVATMVPLWIWYGVTHQPVKIQAILVFTTCGFALFIVVVMMVVIFHEDLLFRNWVDSFDLENEGQPKRWWKKIMPLW</sequence>
<dbReference type="VEuPathDB" id="FungiDB:CLCR_02741"/>
<keyword evidence="1" id="KW-0812">Transmembrane</keyword>
<comment type="caution">
    <text evidence="2">The sequence shown here is derived from an EMBL/GenBank/DDBJ whole genome shotgun (WGS) entry which is preliminary data.</text>
</comment>
<keyword evidence="1" id="KW-0472">Membrane</keyword>
<dbReference type="STRING" id="86049.A0A1C1D2N5"/>
<gene>
    <name evidence="2" type="ORF">CLCR_02741</name>
</gene>
<evidence type="ECO:0000256" key="1">
    <source>
        <dbReference type="SAM" id="Phobius"/>
    </source>
</evidence>
<accession>A0A1C1D2N5</accession>
<evidence type="ECO:0000313" key="2">
    <source>
        <dbReference type="EMBL" id="OCT54940.1"/>
    </source>
</evidence>
<dbReference type="OrthoDB" id="2426273at2759"/>
<protein>
    <recommendedName>
        <fullName evidence="4">Heterokaryon incompatibility domain-containing protein</fullName>
    </recommendedName>
</protein>
<dbReference type="PANTHER" id="PTHR39596:SF4">
    <property type="entry name" value="HET DOMAIN PROTEIN (AFU_ORTHOLOGUE AFUA_3G03140)-RELATED"/>
    <property type="match status" value="1"/>
</dbReference>
<dbReference type="Proteomes" id="UP000094526">
    <property type="component" value="Unassembled WGS sequence"/>
</dbReference>
<feature type="transmembrane region" description="Helical" evidence="1">
    <location>
        <begin position="812"/>
        <end position="836"/>
    </location>
</feature>
<dbReference type="AlphaFoldDB" id="A0A1C1D2N5"/>
<keyword evidence="1" id="KW-1133">Transmembrane helix</keyword>
<keyword evidence="3" id="KW-1185">Reference proteome</keyword>
<dbReference type="eggNOG" id="ENOG502SQ4R">
    <property type="taxonomic scope" value="Eukaryota"/>
</dbReference>
<dbReference type="PANTHER" id="PTHR39596">
    <property type="match status" value="1"/>
</dbReference>
<dbReference type="EMBL" id="LGRB01000003">
    <property type="protein sequence ID" value="OCT54940.1"/>
    <property type="molecule type" value="Genomic_DNA"/>
</dbReference>
<reference evidence="3" key="1">
    <citation type="submission" date="2015-07" db="EMBL/GenBank/DDBJ databases">
        <authorList>
            <person name="Teixeira M.M."/>
            <person name="Souza R.C."/>
            <person name="Almeida L.G."/>
            <person name="Vicente V.A."/>
            <person name="de Hoog S."/>
            <person name="Bocca A.L."/>
            <person name="de Almeida S.R."/>
            <person name="Vasconcelos A.T."/>
            <person name="Felipe M.S."/>
        </authorList>
    </citation>
    <scope>NUCLEOTIDE SEQUENCE [LARGE SCALE GENOMIC DNA]</scope>
    <source>
        <strain evidence="3">KSF</strain>
    </source>
</reference>
<proteinExistence type="predicted"/>
<name>A0A1C1D2N5_9EURO</name>